<protein>
    <recommendedName>
        <fullName evidence="2">histidine kinase</fullName>
        <ecNumber evidence="2">2.7.13.3</ecNumber>
    </recommendedName>
</protein>
<dbReference type="KEGG" id="fgi:OP10G_3007"/>
<dbReference type="PANTHER" id="PTHR42878:SF15">
    <property type="entry name" value="BACTERIOPHYTOCHROME"/>
    <property type="match status" value="1"/>
</dbReference>
<dbReference type="SUPFAM" id="SSF55874">
    <property type="entry name" value="ATPase domain of HSP90 chaperone/DNA topoisomerase II/histidine kinase"/>
    <property type="match status" value="1"/>
</dbReference>
<dbReference type="SUPFAM" id="SSF52172">
    <property type="entry name" value="CheY-like"/>
    <property type="match status" value="1"/>
</dbReference>
<dbReference type="Gene3D" id="1.10.287.130">
    <property type="match status" value="1"/>
</dbReference>
<keyword evidence="3 7" id="KW-0597">Phosphoprotein</keyword>
<dbReference type="EMBL" id="CP007139">
    <property type="protein sequence ID" value="AIE86375.1"/>
    <property type="molecule type" value="Genomic_DNA"/>
</dbReference>
<dbReference type="SMART" id="SM00387">
    <property type="entry name" value="HATPase_c"/>
    <property type="match status" value="1"/>
</dbReference>
<dbReference type="Gene3D" id="3.30.565.10">
    <property type="entry name" value="Histidine kinase-like ATPase, C-terminal domain"/>
    <property type="match status" value="1"/>
</dbReference>
<feature type="coiled-coil region" evidence="8">
    <location>
        <begin position="146"/>
        <end position="196"/>
    </location>
</feature>
<dbReference type="EC" id="2.7.13.3" evidence="2"/>
<name>A0A068NUB9_FIMGI</name>
<evidence type="ECO:0000259" key="10">
    <source>
        <dbReference type="PROSITE" id="PS50110"/>
    </source>
</evidence>
<evidence type="ECO:0000256" key="6">
    <source>
        <dbReference type="ARBA" id="ARBA00023012"/>
    </source>
</evidence>
<dbReference type="OrthoDB" id="9796457at2"/>
<dbReference type="InterPro" id="IPR036890">
    <property type="entry name" value="HATPase_C_sf"/>
</dbReference>
<evidence type="ECO:0000256" key="7">
    <source>
        <dbReference type="PROSITE-ProRule" id="PRU00169"/>
    </source>
</evidence>
<dbReference type="CDD" id="cd00082">
    <property type="entry name" value="HisKA"/>
    <property type="match status" value="1"/>
</dbReference>
<dbReference type="GO" id="GO:0000155">
    <property type="term" value="F:phosphorelay sensor kinase activity"/>
    <property type="evidence" value="ECO:0007669"/>
    <property type="project" value="InterPro"/>
</dbReference>
<evidence type="ECO:0000256" key="4">
    <source>
        <dbReference type="ARBA" id="ARBA00022679"/>
    </source>
</evidence>
<dbReference type="PROSITE" id="PS50109">
    <property type="entry name" value="HIS_KIN"/>
    <property type="match status" value="1"/>
</dbReference>
<dbReference type="FunFam" id="3.30.565.10:FF:000006">
    <property type="entry name" value="Sensor histidine kinase WalK"/>
    <property type="match status" value="1"/>
</dbReference>
<evidence type="ECO:0000256" key="3">
    <source>
        <dbReference type="ARBA" id="ARBA00022553"/>
    </source>
</evidence>
<dbReference type="PROSITE" id="PS50110">
    <property type="entry name" value="RESPONSE_REGULATORY"/>
    <property type="match status" value="1"/>
</dbReference>
<keyword evidence="5 11" id="KW-0418">Kinase</keyword>
<keyword evidence="8" id="KW-0175">Coiled coil</keyword>
<feature type="domain" description="Response regulatory" evidence="10">
    <location>
        <begin position="15"/>
        <end position="132"/>
    </location>
</feature>
<dbReference type="eggNOG" id="COG3437">
    <property type="taxonomic scope" value="Bacteria"/>
</dbReference>
<feature type="coiled-coil region" evidence="8">
    <location>
        <begin position="220"/>
        <end position="258"/>
    </location>
</feature>
<evidence type="ECO:0000256" key="8">
    <source>
        <dbReference type="SAM" id="Coils"/>
    </source>
</evidence>
<dbReference type="Pfam" id="PF00512">
    <property type="entry name" value="HisKA"/>
    <property type="match status" value="1"/>
</dbReference>
<proteinExistence type="predicted"/>
<keyword evidence="12" id="KW-1185">Reference proteome</keyword>
<evidence type="ECO:0000313" key="11">
    <source>
        <dbReference type="EMBL" id="AIE86375.1"/>
    </source>
</evidence>
<feature type="domain" description="Histidine kinase" evidence="9">
    <location>
        <begin position="203"/>
        <end position="412"/>
    </location>
</feature>
<dbReference type="InterPro" id="IPR050351">
    <property type="entry name" value="BphY/WalK/GraS-like"/>
</dbReference>
<dbReference type="AlphaFoldDB" id="A0A068NUB9"/>
<dbReference type="Pfam" id="PF02518">
    <property type="entry name" value="HATPase_c"/>
    <property type="match status" value="1"/>
</dbReference>
<dbReference type="PANTHER" id="PTHR42878">
    <property type="entry name" value="TWO-COMPONENT HISTIDINE KINASE"/>
    <property type="match status" value="1"/>
</dbReference>
<dbReference type="InterPro" id="IPR001789">
    <property type="entry name" value="Sig_transdc_resp-reg_receiver"/>
</dbReference>
<comment type="catalytic activity">
    <reaction evidence="1">
        <text>ATP + protein L-histidine = ADP + protein N-phospho-L-histidine.</text>
        <dbReference type="EC" id="2.7.13.3"/>
    </reaction>
</comment>
<dbReference type="InterPro" id="IPR003661">
    <property type="entry name" value="HisK_dim/P_dom"/>
</dbReference>
<evidence type="ECO:0000259" key="9">
    <source>
        <dbReference type="PROSITE" id="PS50109"/>
    </source>
</evidence>
<keyword evidence="4" id="KW-0808">Transferase</keyword>
<dbReference type="InterPro" id="IPR005467">
    <property type="entry name" value="His_kinase_dom"/>
</dbReference>
<dbReference type="Gene3D" id="3.40.50.2300">
    <property type="match status" value="1"/>
</dbReference>
<dbReference type="PRINTS" id="PR00344">
    <property type="entry name" value="BCTRLSENSOR"/>
</dbReference>
<evidence type="ECO:0000256" key="2">
    <source>
        <dbReference type="ARBA" id="ARBA00012438"/>
    </source>
</evidence>
<keyword evidence="6" id="KW-0902">Two-component regulatory system</keyword>
<dbReference type="RefSeq" id="WP_025229654.1">
    <property type="nucleotide sequence ID" value="NZ_CP007139.1"/>
</dbReference>
<dbReference type="HOGENOM" id="CLU_000445_114_72_0"/>
<dbReference type="Pfam" id="PF00072">
    <property type="entry name" value="Response_reg"/>
    <property type="match status" value="1"/>
</dbReference>
<dbReference type="InterPro" id="IPR003594">
    <property type="entry name" value="HATPase_dom"/>
</dbReference>
<dbReference type="InterPro" id="IPR004358">
    <property type="entry name" value="Sig_transdc_His_kin-like_C"/>
</dbReference>
<dbReference type="Proteomes" id="UP000027982">
    <property type="component" value="Chromosome"/>
</dbReference>
<dbReference type="SMART" id="SM00448">
    <property type="entry name" value="REC"/>
    <property type="match status" value="1"/>
</dbReference>
<accession>A0A068NUB9</accession>
<dbReference type="STRING" id="661478.OP10G_3007"/>
<sequence>MFMEHAAVEVGHRANILLVDDRRENLTALKAVLEPLGERLWFASSGEEALRHLLKEDFALILMDAQMPGMNGFETAELIRGRERTRTVPIIFVTAHSQEEQQRFLSYSVGAVDYLTKPFNPEILRSKVRVFVDLYKANEQLRIQTLLLHESELREAERRQRETQEALEHQHMRDLAEELERRVVERTTELVAANEEMEAFCYSVSHDLRAPLRTVCSTSKMLLEDAADRLTENEREYLERQSKAANRLAELIDNLLQLSRLGRKNMELQQVDISEIATSVAEELKNRPWPSPIDIQIEPNMCAVADPGLIRILLDNAMENACKYSPQGGTITVGSCPRDGKTVFFVRDQGVGFDMQYAEKIFRPFERLVHEHEFEGTGIGLANVSRIIKRHRGSVWVESEPGHGTTLYFTLG</sequence>
<dbReference type="InterPro" id="IPR036097">
    <property type="entry name" value="HisK_dim/P_sf"/>
</dbReference>
<evidence type="ECO:0000313" key="12">
    <source>
        <dbReference type="Proteomes" id="UP000027982"/>
    </source>
</evidence>
<dbReference type="GO" id="GO:0000156">
    <property type="term" value="F:phosphorelay response regulator activity"/>
    <property type="evidence" value="ECO:0007669"/>
    <property type="project" value="TreeGrafter"/>
</dbReference>
<evidence type="ECO:0000256" key="1">
    <source>
        <dbReference type="ARBA" id="ARBA00000085"/>
    </source>
</evidence>
<dbReference type="eggNOG" id="COG4251">
    <property type="taxonomic scope" value="Bacteria"/>
</dbReference>
<reference evidence="11 12" key="1">
    <citation type="journal article" date="2014" name="PLoS ONE">
        <title>The first complete genome sequence of the class fimbriimonadia in the phylum armatimonadetes.</title>
        <authorList>
            <person name="Hu Z.Y."/>
            <person name="Wang Y.Z."/>
            <person name="Im W.T."/>
            <person name="Wang S.Y."/>
            <person name="Zhao G.P."/>
            <person name="Zheng H.J."/>
            <person name="Quan Z.X."/>
        </authorList>
    </citation>
    <scope>NUCLEOTIDE SEQUENCE [LARGE SCALE GENOMIC DNA]</scope>
    <source>
        <strain evidence="11">Gsoil 348</strain>
    </source>
</reference>
<dbReference type="GO" id="GO:0007234">
    <property type="term" value="P:osmosensory signaling via phosphorelay pathway"/>
    <property type="evidence" value="ECO:0007669"/>
    <property type="project" value="TreeGrafter"/>
</dbReference>
<organism evidence="11 12">
    <name type="scientific">Fimbriimonas ginsengisoli Gsoil 348</name>
    <dbReference type="NCBI Taxonomy" id="661478"/>
    <lineage>
        <taxon>Bacteria</taxon>
        <taxon>Bacillati</taxon>
        <taxon>Armatimonadota</taxon>
        <taxon>Fimbriimonadia</taxon>
        <taxon>Fimbriimonadales</taxon>
        <taxon>Fimbriimonadaceae</taxon>
        <taxon>Fimbriimonas</taxon>
    </lineage>
</organism>
<dbReference type="SMART" id="SM00388">
    <property type="entry name" value="HisKA"/>
    <property type="match status" value="1"/>
</dbReference>
<dbReference type="InterPro" id="IPR011006">
    <property type="entry name" value="CheY-like_superfamily"/>
</dbReference>
<evidence type="ECO:0000256" key="5">
    <source>
        <dbReference type="ARBA" id="ARBA00022777"/>
    </source>
</evidence>
<gene>
    <name evidence="11" type="ORF">OP10G_3007</name>
</gene>
<feature type="modified residue" description="4-aspartylphosphate" evidence="7">
    <location>
        <position position="64"/>
    </location>
</feature>
<dbReference type="SUPFAM" id="SSF47384">
    <property type="entry name" value="Homodimeric domain of signal transducing histidine kinase"/>
    <property type="match status" value="1"/>
</dbReference>
<dbReference type="GO" id="GO:0030295">
    <property type="term" value="F:protein kinase activator activity"/>
    <property type="evidence" value="ECO:0007669"/>
    <property type="project" value="TreeGrafter"/>
</dbReference>